<dbReference type="SUPFAM" id="SSF47616">
    <property type="entry name" value="GST C-terminal domain-like"/>
    <property type="match status" value="1"/>
</dbReference>
<dbReference type="Gramene" id="Manes.02G125900.1.v8.1">
    <property type="protein sequence ID" value="Manes.02G125900.1.v8.1.CDS"/>
    <property type="gene ID" value="Manes.02G125900.v8.1"/>
</dbReference>
<dbReference type="InterPro" id="IPR045073">
    <property type="entry name" value="Omega/Tau-like"/>
</dbReference>
<dbReference type="PROSITE" id="PS50404">
    <property type="entry name" value="GST_NTER"/>
    <property type="match status" value="1"/>
</dbReference>
<evidence type="ECO:0000259" key="5">
    <source>
        <dbReference type="PROSITE" id="PS50404"/>
    </source>
</evidence>
<dbReference type="InterPro" id="IPR004045">
    <property type="entry name" value="Glutathione_S-Trfase_N"/>
</dbReference>
<keyword evidence="2" id="KW-0808">Transferase</keyword>
<evidence type="ECO:0000256" key="1">
    <source>
        <dbReference type="ARBA" id="ARBA00012452"/>
    </source>
</evidence>
<dbReference type="SFLD" id="SFLDG00358">
    <property type="entry name" value="Main_(cytGST)"/>
    <property type="match status" value="1"/>
</dbReference>
<feature type="domain" description="GST N-terminal" evidence="5">
    <location>
        <begin position="3"/>
        <end position="82"/>
    </location>
</feature>
<reference evidence="8" key="1">
    <citation type="journal article" date="2016" name="Nat. Biotechnol.">
        <title>Sequencing wild and cultivated cassava and related species reveals extensive interspecific hybridization and genetic diversity.</title>
        <authorList>
            <person name="Bredeson J.V."/>
            <person name="Lyons J.B."/>
            <person name="Prochnik S.E."/>
            <person name="Wu G.A."/>
            <person name="Ha C.M."/>
            <person name="Edsinger-Gonzales E."/>
            <person name="Grimwood J."/>
            <person name="Schmutz J."/>
            <person name="Rabbi I.Y."/>
            <person name="Egesi C."/>
            <person name="Nauluvula P."/>
            <person name="Lebot V."/>
            <person name="Ndunguru J."/>
            <person name="Mkamilo G."/>
            <person name="Bart R.S."/>
            <person name="Setter T.L."/>
            <person name="Gleadow R.M."/>
            <person name="Kulakow P."/>
            <person name="Ferguson M.E."/>
            <person name="Rounsley S."/>
            <person name="Rokhsar D.S."/>
        </authorList>
    </citation>
    <scope>NUCLEOTIDE SEQUENCE [LARGE SCALE GENOMIC DNA]</scope>
    <source>
        <strain evidence="8">cv. AM560-2</strain>
    </source>
</reference>
<dbReference type="SFLD" id="SFLDG01152">
    <property type="entry name" value="Main.3:_Omega-_and_Tau-like"/>
    <property type="match status" value="1"/>
</dbReference>
<accession>A0A2C9WDD3</accession>
<dbReference type="CDD" id="cd03058">
    <property type="entry name" value="GST_N_Tau"/>
    <property type="match status" value="1"/>
</dbReference>
<dbReference type="InterPro" id="IPR036249">
    <property type="entry name" value="Thioredoxin-like_sf"/>
</dbReference>
<dbReference type="Pfam" id="PF00043">
    <property type="entry name" value="GST_C"/>
    <property type="match status" value="1"/>
</dbReference>
<dbReference type="InterPro" id="IPR004046">
    <property type="entry name" value="GST_C"/>
</dbReference>
<evidence type="ECO:0000313" key="7">
    <source>
        <dbReference type="EMBL" id="OAY57807.1"/>
    </source>
</evidence>
<evidence type="ECO:0000259" key="6">
    <source>
        <dbReference type="PROSITE" id="PS50405"/>
    </source>
</evidence>
<comment type="catalytic activity">
    <reaction evidence="3">
        <text>RX + glutathione = an S-substituted glutathione + a halide anion + H(+)</text>
        <dbReference type="Rhea" id="RHEA:16437"/>
        <dbReference type="ChEBI" id="CHEBI:15378"/>
        <dbReference type="ChEBI" id="CHEBI:16042"/>
        <dbReference type="ChEBI" id="CHEBI:17792"/>
        <dbReference type="ChEBI" id="CHEBI:57925"/>
        <dbReference type="ChEBI" id="CHEBI:90779"/>
        <dbReference type="EC" id="2.5.1.18"/>
    </reaction>
</comment>
<dbReference type="CDD" id="cd03185">
    <property type="entry name" value="GST_C_Tau"/>
    <property type="match status" value="1"/>
</dbReference>
<dbReference type="Gene3D" id="3.40.30.10">
    <property type="entry name" value="Glutaredoxin"/>
    <property type="match status" value="1"/>
</dbReference>
<feature type="domain" description="GST C-terminal" evidence="6">
    <location>
        <begin position="87"/>
        <end position="211"/>
    </location>
</feature>
<evidence type="ECO:0000256" key="3">
    <source>
        <dbReference type="ARBA" id="ARBA00047960"/>
    </source>
</evidence>
<dbReference type="PROSITE" id="PS50405">
    <property type="entry name" value="GST_CTER"/>
    <property type="match status" value="1"/>
</dbReference>
<dbReference type="GO" id="GO:0006749">
    <property type="term" value="P:glutathione metabolic process"/>
    <property type="evidence" value="ECO:0000318"/>
    <property type="project" value="GO_Central"/>
</dbReference>
<dbReference type="PANTHER" id="PTHR11260:SF705">
    <property type="entry name" value="GLUTATHIONE TRANSFERASE"/>
    <property type="match status" value="1"/>
</dbReference>
<dbReference type="EC" id="2.5.1.18" evidence="1"/>
<evidence type="ECO:0000313" key="8">
    <source>
        <dbReference type="Proteomes" id="UP000091857"/>
    </source>
</evidence>
<dbReference type="GO" id="GO:0005737">
    <property type="term" value="C:cytoplasm"/>
    <property type="evidence" value="ECO:0000318"/>
    <property type="project" value="GO_Central"/>
</dbReference>
<evidence type="ECO:0000256" key="4">
    <source>
        <dbReference type="RuleBase" id="RU003494"/>
    </source>
</evidence>
<dbReference type="Pfam" id="PF02798">
    <property type="entry name" value="GST_N"/>
    <property type="match status" value="1"/>
</dbReference>
<dbReference type="InterPro" id="IPR010987">
    <property type="entry name" value="Glutathione-S-Trfase_C-like"/>
</dbReference>
<protein>
    <recommendedName>
        <fullName evidence="1">glutathione transferase</fullName>
        <ecNumber evidence="1">2.5.1.18</ecNumber>
    </recommendedName>
</protein>
<comment type="caution">
    <text evidence="7">The sequence shown here is derived from an EMBL/GenBank/DDBJ whole genome shotgun (WGS) entry which is preliminary data.</text>
</comment>
<name>A0A2C9WDD3_MANES</name>
<dbReference type="AlphaFoldDB" id="A0A2C9WDD3"/>
<gene>
    <name evidence="7" type="ORF">MANES_02G125900v8</name>
</gene>
<dbReference type="Gene3D" id="1.20.1050.10">
    <property type="match status" value="1"/>
</dbReference>
<dbReference type="FunFam" id="3.40.30.10:FF:000014">
    <property type="entry name" value="Tau class glutathione S-transferase"/>
    <property type="match status" value="1"/>
</dbReference>
<comment type="similarity">
    <text evidence="4">Belongs to the GST superfamily.</text>
</comment>
<dbReference type="EMBL" id="CM004388">
    <property type="protein sequence ID" value="OAY57807.1"/>
    <property type="molecule type" value="Genomic_DNA"/>
</dbReference>
<dbReference type="SUPFAM" id="SSF52833">
    <property type="entry name" value="Thioredoxin-like"/>
    <property type="match status" value="1"/>
</dbReference>
<keyword evidence="8" id="KW-1185">Reference proteome</keyword>
<sequence>MNGEVKLLGTWASPFSHRMKLALKLKGIQYEYIEQGLSNKSLLLLRSNPVHKKIPVFLHNGKPIAESLVILEYIDETWQNNLFLPKEPRHRAIARFWAAFVDQKILQTALKGSAATGEEKEHIMEEIGEQLRLLENQLKENDFFGGEGVGYLDIVAFSVLYFFQIRHEVMRIELISEEKFPVLWKWMGKLSEIDGIKESLPPRDKRFAYTVDASKSAVK</sequence>
<dbReference type="OMA" id="WITCLQE"/>
<dbReference type="FunFam" id="1.20.1050.10:FF:000012">
    <property type="entry name" value="Tau class glutathione S-transferase"/>
    <property type="match status" value="1"/>
</dbReference>
<dbReference type="PANTHER" id="PTHR11260">
    <property type="entry name" value="GLUTATHIONE S-TRANSFERASE, GST, SUPERFAMILY, GST DOMAIN CONTAINING"/>
    <property type="match status" value="1"/>
</dbReference>
<dbReference type="InterPro" id="IPR036282">
    <property type="entry name" value="Glutathione-S-Trfase_C_sf"/>
</dbReference>
<proteinExistence type="inferred from homology"/>
<dbReference type="GO" id="GO:0004364">
    <property type="term" value="F:glutathione transferase activity"/>
    <property type="evidence" value="ECO:0000318"/>
    <property type="project" value="GO_Central"/>
</dbReference>
<dbReference type="InterPro" id="IPR045074">
    <property type="entry name" value="GST_C_Tau"/>
</dbReference>
<organism evidence="7 8">
    <name type="scientific">Manihot esculenta</name>
    <name type="common">Cassava</name>
    <name type="synonym">Jatropha manihot</name>
    <dbReference type="NCBI Taxonomy" id="3983"/>
    <lineage>
        <taxon>Eukaryota</taxon>
        <taxon>Viridiplantae</taxon>
        <taxon>Streptophyta</taxon>
        <taxon>Embryophyta</taxon>
        <taxon>Tracheophyta</taxon>
        <taxon>Spermatophyta</taxon>
        <taxon>Magnoliopsida</taxon>
        <taxon>eudicotyledons</taxon>
        <taxon>Gunneridae</taxon>
        <taxon>Pentapetalae</taxon>
        <taxon>rosids</taxon>
        <taxon>fabids</taxon>
        <taxon>Malpighiales</taxon>
        <taxon>Euphorbiaceae</taxon>
        <taxon>Crotonoideae</taxon>
        <taxon>Manihoteae</taxon>
        <taxon>Manihot</taxon>
    </lineage>
</organism>
<dbReference type="SFLD" id="SFLDS00019">
    <property type="entry name" value="Glutathione_Transferase_(cytos"/>
    <property type="match status" value="1"/>
</dbReference>
<evidence type="ECO:0000256" key="2">
    <source>
        <dbReference type="ARBA" id="ARBA00022679"/>
    </source>
</evidence>
<dbReference type="STRING" id="3983.A0A2C9WDD3"/>
<dbReference type="Proteomes" id="UP000091857">
    <property type="component" value="Chromosome 2"/>
</dbReference>
<dbReference type="OrthoDB" id="4951845at2759"/>
<dbReference type="InterPro" id="IPR040079">
    <property type="entry name" value="Glutathione_S-Trfase"/>
</dbReference>